<dbReference type="InterPro" id="IPR036397">
    <property type="entry name" value="RNaseH_sf"/>
</dbReference>
<dbReference type="GO" id="GO:0004523">
    <property type="term" value="F:RNA-DNA hybrid ribonuclease activity"/>
    <property type="evidence" value="ECO:0007669"/>
    <property type="project" value="InterPro"/>
</dbReference>
<organism evidence="2 3">
    <name type="scientific">Lithocarpus litseifolius</name>
    <dbReference type="NCBI Taxonomy" id="425828"/>
    <lineage>
        <taxon>Eukaryota</taxon>
        <taxon>Viridiplantae</taxon>
        <taxon>Streptophyta</taxon>
        <taxon>Embryophyta</taxon>
        <taxon>Tracheophyta</taxon>
        <taxon>Spermatophyta</taxon>
        <taxon>Magnoliopsida</taxon>
        <taxon>eudicotyledons</taxon>
        <taxon>Gunneridae</taxon>
        <taxon>Pentapetalae</taxon>
        <taxon>rosids</taxon>
        <taxon>fabids</taxon>
        <taxon>Fagales</taxon>
        <taxon>Fagaceae</taxon>
        <taxon>Lithocarpus</taxon>
    </lineage>
</organism>
<dbReference type="AlphaFoldDB" id="A0AAW2DLL8"/>
<dbReference type="InterPro" id="IPR002156">
    <property type="entry name" value="RNaseH_domain"/>
</dbReference>
<keyword evidence="3" id="KW-1185">Reference proteome</keyword>
<name>A0AAW2DLL8_9ROSI</name>
<dbReference type="Pfam" id="PF13456">
    <property type="entry name" value="RVT_3"/>
    <property type="match status" value="1"/>
</dbReference>
<dbReference type="EMBL" id="JAZDWU010000003">
    <property type="protein sequence ID" value="KAL0009591.1"/>
    <property type="molecule type" value="Genomic_DNA"/>
</dbReference>
<evidence type="ECO:0000313" key="2">
    <source>
        <dbReference type="EMBL" id="KAL0009591.1"/>
    </source>
</evidence>
<gene>
    <name evidence="2" type="ORF">SO802_011093</name>
</gene>
<evidence type="ECO:0000259" key="1">
    <source>
        <dbReference type="Pfam" id="PF13456"/>
    </source>
</evidence>
<evidence type="ECO:0000313" key="3">
    <source>
        <dbReference type="Proteomes" id="UP001459277"/>
    </source>
</evidence>
<protein>
    <recommendedName>
        <fullName evidence="1">RNase H type-1 domain-containing protein</fullName>
    </recommendedName>
</protein>
<sequence>MVIQAVTHGNSEVAEYVHIVEDIRILAADFDFIQFSRVKRNCNVVADALAKKAKDSLSLAVWLEEVPEDITTLLLFDIP</sequence>
<dbReference type="PANTHER" id="PTHR47074:SF11">
    <property type="entry name" value="REVERSE TRANSCRIPTASE-LIKE PROTEIN"/>
    <property type="match status" value="1"/>
</dbReference>
<dbReference type="InterPro" id="IPR052929">
    <property type="entry name" value="RNase_H-like_EbsB-rel"/>
</dbReference>
<dbReference type="GO" id="GO:0003676">
    <property type="term" value="F:nucleic acid binding"/>
    <property type="evidence" value="ECO:0007669"/>
    <property type="project" value="InterPro"/>
</dbReference>
<feature type="domain" description="RNase H type-1" evidence="1">
    <location>
        <begin position="1"/>
        <end position="53"/>
    </location>
</feature>
<dbReference type="PANTHER" id="PTHR47074">
    <property type="entry name" value="BNAC02G40300D PROTEIN"/>
    <property type="match status" value="1"/>
</dbReference>
<comment type="caution">
    <text evidence="2">The sequence shown here is derived from an EMBL/GenBank/DDBJ whole genome shotgun (WGS) entry which is preliminary data.</text>
</comment>
<reference evidence="2 3" key="1">
    <citation type="submission" date="2024-01" db="EMBL/GenBank/DDBJ databases">
        <title>A telomere-to-telomere, gap-free genome of sweet tea (Lithocarpus litseifolius).</title>
        <authorList>
            <person name="Zhou J."/>
        </authorList>
    </citation>
    <scope>NUCLEOTIDE SEQUENCE [LARGE SCALE GENOMIC DNA]</scope>
    <source>
        <strain evidence="2">Zhou-2022a</strain>
        <tissue evidence="2">Leaf</tissue>
    </source>
</reference>
<dbReference type="Gene3D" id="3.30.420.10">
    <property type="entry name" value="Ribonuclease H-like superfamily/Ribonuclease H"/>
    <property type="match status" value="1"/>
</dbReference>
<proteinExistence type="predicted"/>
<dbReference type="Proteomes" id="UP001459277">
    <property type="component" value="Unassembled WGS sequence"/>
</dbReference>
<accession>A0AAW2DLL8</accession>